<feature type="transmembrane region" description="Helical" evidence="1">
    <location>
        <begin position="118"/>
        <end position="141"/>
    </location>
</feature>
<dbReference type="OMA" id="FMWELED"/>
<evidence type="ECO:0000313" key="2">
    <source>
        <dbReference type="EMBL" id="ODN02173.1"/>
    </source>
</evidence>
<gene>
    <name evidence="2" type="ORF">Ocin01_04509</name>
</gene>
<dbReference type="OrthoDB" id="10520485at2759"/>
<sequence>MCLSQWCRCGPSVAKPVHVISILDLISSVVFVTYEATNFGVLTGFIQPYSERNCSVNCTTTLKNYIPEYWTFNFETFTTMTLIVLVFLGFIIEGFLYSKLKTGRRDKIHLFCKKWFECRVALLLITVFMALAKALRGFYILEVDGVIDVITKFYRIVTLYIVKCFMWELEDTVGVVYTKPPRPRKRGSLALK</sequence>
<protein>
    <submittedName>
        <fullName evidence="2">Uncharacterized protein</fullName>
    </submittedName>
</protein>
<organism evidence="2 3">
    <name type="scientific">Orchesella cincta</name>
    <name type="common">Springtail</name>
    <name type="synonym">Podura cincta</name>
    <dbReference type="NCBI Taxonomy" id="48709"/>
    <lineage>
        <taxon>Eukaryota</taxon>
        <taxon>Metazoa</taxon>
        <taxon>Ecdysozoa</taxon>
        <taxon>Arthropoda</taxon>
        <taxon>Hexapoda</taxon>
        <taxon>Collembola</taxon>
        <taxon>Entomobryomorpha</taxon>
        <taxon>Entomobryoidea</taxon>
        <taxon>Orchesellidae</taxon>
        <taxon>Orchesellinae</taxon>
        <taxon>Orchesella</taxon>
    </lineage>
</organism>
<evidence type="ECO:0000256" key="1">
    <source>
        <dbReference type="SAM" id="Phobius"/>
    </source>
</evidence>
<feature type="transmembrane region" description="Helical" evidence="1">
    <location>
        <begin position="153"/>
        <end position="177"/>
    </location>
</feature>
<reference evidence="2 3" key="1">
    <citation type="journal article" date="2016" name="Genome Biol. Evol.">
        <title>Gene Family Evolution Reflects Adaptation to Soil Environmental Stressors in the Genome of the Collembolan Orchesella cincta.</title>
        <authorList>
            <person name="Faddeeva-Vakhrusheva A."/>
            <person name="Derks M.F."/>
            <person name="Anvar S.Y."/>
            <person name="Agamennone V."/>
            <person name="Suring W."/>
            <person name="Smit S."/>
            <person name="van Straalen N.M."/>
            <person name="Roelofs D."/>
        </authorList>
    </citation>
    <scope>NUCLEOTIDE SEQUENCE [LARGE SCALE GENOMIC DNA]</scope>
    <source>
        <tissue evidence="2">Mixed pool</tissue>
    </source>
</reference>
<proteinExistence type="predicted"/>
<keyword evidence="1" id="KW-1133">Transmembrane helix</keyword>
<keyword evidence="1" id="KW-0472">Membrane</keyword>
<name>A0A1D2NA92_ORCCI</name>
<dbReference type="AlphaFoldDB" id="A0A1D2NA92"/>
<keyword evidence="3" id="KW-1185">Reference proteome</keyword>
<comment type="caution">
    <text evidence="2">The sequence shown here is derived from an EMBL/GenBank/DDBJ whole genome shotgun (WGS) entry which is preliminary data.</text>
</comment>
<evidence type="ECO:0000313" key="3">
    <source>
        <dbReference type="Proteomes" id="UP000094527"/>
    </source>
</evidence>
<accession>A0A1D2NA92</accession>
<dbReference type="EMBL" id="LJIJ01000122">
    <property type="protein sequence ID" value="ODN02173.1"/>
    <property type="molecule type" value="Genomic_DNA"/>
</dbReference>
<feature type="transmembrane region" description="Helical" evidence="1">
    <location>
        <begin position="77"/>
        <end position="97"/>
    </location>
</feature>
<keyword evidence="1" id="KW-0812">Transmembrane</keyword>
<dbReference type="Proteomes" id="UP000094527">
    <property type="component" value="Unassembled WGS sequence"/>
</dbReference>